<feature type="region of interest" description="Disordered" evidence="1">
    <location>
        <begin position="226"/>
        <end position="262"/>
    </location>
</feature>
<keyword evidence="4" id="KW-1185">Reference proteome</keyword>
<evidence type="ECO:0000313" key="4">
    <source>
        <dbReference type="Proteomes" id="UP000242875"/>
    </source>
</evidence>
<dbReference type="InterPro" id="IPR051707">
    <property type="entry name" value="PI-Interact_SigTrans_Reg"/>
</dbReference>
<feature type="domain" description="PH" evidence="2">
    <location>
        <begin position="329"/>
        <end position="425"/>
    </location>
</feature>
<dbReference type="Gene3D" id="2.30.29.30">
    <property type="entry name" value="Pleckstrin-homology domain (PH domain)/Phosphotyrosine-binding domain (PTB)"/>
    <property type="match status" value="2"/>
</dbReference>
<evidence type="ECO:0000259" key="2">
    <source>
        <dbReference type="PROSITE" id="PS50003"/>
    </source>
</evidence>
<evidence type="ECO:0000313" key="3">
    <source>
        <dbReference type="EMBL" id="OZJ04394.1"/>
    </source>
</evidence>
<organism evidence="3 4">
    <name type="scientific">Bifiguratus adelaidae</name>
    <dbReference type="NCBI Taxonomy" id="1938954"/>
    <lineage>
        <taxon>Eukaryota</taxon>
        <taxon>Fungi</taxon>
        <taxon>Fungi incertae sedis</taxon>
        <taxon>Mucoromycota</taxon>
        <taxon>Mucoromycotina</taxon>
        <taxon>Endogonomycetes</taxon>
        <taxon>Endogonales</taxon>
        <taxon>Endogonales incertae sedis</taxon>
        <taxon>Bifiguratus</taxon>
    </lineage>
</organism>
<feature type="domain" description="PH" evidence="2">
    <location>
        <begin position="87"/>
        <end position="183"/>
    </location>
</feature>
<reference evidence="3 4" key="1">
    <citation type="journal article" date="2017" name="Mycologia">
        <title>Bifiguratus adelaidae, gen. et sp. nov., a new member of Mucoromycotina in endophytic and soil-dwelling habitats.</title>
        <authorList>
            <person name="Torres-Cruz T.J."/>
            <person name="Billingsley Tobias T.L."/>
            <person name="Almatruk M."/>
            <person name="Hesse C."/>
            <person name="Kuske C.R."/>
            <person name="Desiro A."/>
            <person name="Benucci G.M."/>
            <person name="Bonito G."/>
            <person name="Stajich J.E."/>
            <person name="Dunlap C."/>
            <person name="Arnold A.E."/>
            <person name="Porras-Alfaro A."/>
        </authorList>
    </citation>
    <scope>NUCLEOTIDE SEQUENCE [LARGE SCALE GENOMIC DNA]</scope>
    <source>
        <strain evidence="3 4">AZ0501</strain>
    </source>
</reference>
<dbReference type="PANTHER" id="PTHR14336">
    <property type="entry name" value="TANDEM PH DOMAIN CONTAINING PROTEIN"/>
    <property type="match status" value="1"/>
</dbReference>
<dbReference type="PROSITE" id="PS50003">
    <property type="entry name" value="PH_DOMAIN"/>
    <property type="match status" value="2"/>
</dbReference>
<dbReference type="Proteomes" id="UP000242875">
    <property type="component" value="Unassembled WGS sequence"/>
</dbReference>
<dbReference type="SMART" id="SM00233">
    <property type="entry name" value="PH"/>
    <property type="match status" value="2"/>
</dbReference>
<sequence length="436" mass="50084">MEVRKTLTHQETPISPTVLPVAPFKKELAFSSDEDEVREFEVDGKPLRSHFRRQRSIAYDIEEDEEDEDDAIDRASATADDVLHNEVPIRSGYLLKKGEKRRTWKKRWFVLRSTRLAYYKDSKEYELLHNIEIEDIHSVGEVLGLKDKKYVFSIVTPRRTYYIQAEDRQDMEEWISAMAELIKASEDGESPRDRLVTERQPIGIHLGKTNTEMNFFTSDIANSSEDEEFLPDHTGEHSLAAKPSTSDVGVRHQPSSASHNVEHTADALNSLRISLPDDAEPSAPQSIPHPAQPAGSKQVSYLKFASTTGPRADDESEQRVVLSEEDRNRVLWEGYLQKLTRNRTWRKRWFVLRNNSLAYYKNNKEYAPQRIIPASSIIDALEIDAMSKHKLHCMKLIVPKRAYILCADTQEELEQCLNGFATVIERVRGGQEEEDT</sequence>
<proteinExistence type="predicted"/>
<dbReference type="FunFam" id="2.30.29.30:FF:000286">
    <property type="entry name" value="PH-protein kinase domain containing protein"/>
    <property type="match status" value="1"/>
</dbReference>
<dbReference type="SUPFAM" id="SSF50729">
    <property type="entry name" value="PH domain-like"/>
    <property type="match status" value="2"/>
</dbReference>
<dbReference type="InterPro" id="IPR001849">
    <property type="entry name" value="PH_domain"/>
</dbReference>
<feature type="compositionally biased region" description="Polar residues" evidence="1">
    <location>
        <begin position="243"/>
        <end position="259"/>
    </location>
</feature>
<accession>A0A261Y1L2</accession>
<dbReference type="EMBL" id="MVBO01000042">
    <property type="protein sequence ID" value="OZJ04394.1"/>
    <property type="molecule type" value="Genomic_DNA"/>
</dbReference>
<protein>
    <recommendedName>
        <fullName evidence="2">PH domain-containing protein</fullName>
    </recommendedName>
</protein>
<name>A0A261Y1L2_9FUNG</name>
<dbReference type="Pfam" id="PF00169">
    <property type="entry name" value="PH"/>
    <property type="match status" value="2"/>
</dbReference>
<dbReference type="InterPro" id="IPR011993">
    <property type="entry name" value="PH-like_dom_sf"/>
</dbReference>
<gene>
    <name evidence="3" type="ORF">BZG36_02411</name>
</gene>
<dbReference type="AlphaFoldDB" id="A0A261Y1L2"/>
<evidence type="ECO:0000256" key="1">
    <source>
        <dbReference type="SAM" id="MobiDB-lite"/>
    </source>
</evidence>
<feature type="region of interest" description="Disordered" evidence="1">
    <location>
        <begin position="275"/>
        <end position="299"/>
    </location>
</feature>
<comment type="caution">
    <text evidence="3">The sequence shown here is derived from an EMBL/GenBank/DDBJ whole genome shotgun (WGS) entry which is preliminary data.</text>
</comment>
<dbReference type="OrthoDB" id="2157866at2759"/>